<dbReference type="OrthoDB" id="9808025at2"/>
<sequence length="358" mass="37469">MPAPPPPPPQTLSTVSSHAGYSAPRPRDIAGSLRLLAYLAASVALVFADHRGDWLTRIRHHANLLAQPLWQVAGLPAKLGQTMRDDAVTRAQLTRDNTVLRNALLISGARMARLESAAAENARLRAMLGVVQQGRMDVQLAPILNIDLDPTRQRLVLDAGSRQGVRPGQAVIDAGGLLGQVIEVQPGTATVLLLTDPDHAVPVEVARNGVRLVAYGHGDHISLGHIPRTADVRVGDVVQTSGIGGRFPPGFPVGSIEKLRPDDSRAFLVGDLKPAAALDRGREVLLLREVRGRLDPPPAANSVPIATGRRVTAGAADAATGTDAPSSPVAGAPTTAMPARNAAADARPADAPPTRPAR</sequence>
<organism evidence="7 8">
    <name type="scientific">Solilutibacter pythonis</name>
    <dbReference type="NCBI Taxonomy" id="2483112"/>
    <lineage>
        <taxon>Bacteria</taxon>
        <taxon>Pseudomonadati</taxon>
        <taxon>Pseudomonadota</taxon>
        <taxon>Gammaproteobacteria</taxon>
        <taxon>Lysobacterales</taxon>
        <taxon>Lysobacteraceae</taxon>
        <taxon>Solilutibacter</taxon>
    </lineage>
</organism>
<evidence type="ECO:0000256" key="2">
    <source>
        <dbReference type="ARBA" id="ARBA00013855"/>
    </source>
</evidence>
<feature type="compositionally biased region" description="Low complexity" evidence="5">
    <location>
        <begin position="306"/>
        <end position="324"/>
    </location>
</feature>
<evidence type="ECO:0000256" key="1">
    <source>
        <dbReference type="ARBA" id="ARBA00009369"/>
    </source>
</evidence>
<dbReference type="Gene3D" id="2.40.10.340">
    <property type="entry name" value="Rod shape-determining protein MreC, domain 1"/>
    <property type="match status" value="1"/>
</dbReference>
<evidence type="ECO:0000313" key="7">
    <source>
        <dbReference type="EMBL" id="RMH87907.1"/>
    </source>
</evidence>
<feature type="region of interest" description="Disordered" evidence="5">
    <location>
        <begin position="295"/>
        <end position="358"/>
    </location>
</feature>
<feature type="region of interest" description="Disordered" evidence="5">
    <location>
        <begin position="1"/>
        <end position="23"/>
    </location>
</feature>
<dbReference type="InterPro" id="IPR042175">
    <property type="entry name" value="Cell/Rod_MreC_2"/>
</dbReference>
<proteinExistence type="inferred from homology"/>
<protein>
    <recommendedName>
        <fullName evidence="2">Cell shape-determining protein MreC</fullName>
    </recommendedName>
    <alternativeName>
        <fullName evidence="4">Cell shape protein MreC</fullName>
    </alternativeName>
</protein>
<reference evidence="7 8" key="1">
    <citation type="submission" date="2018-10" db="EMBL/GenBank/DDBJ databases">
        <title>Proposal of Lysobacter pythonis sp. nov. isolated from royal pythons (Python regius).</title>
        <authorList>
            <person name="Hans-Juergen B."/>
            <person name="Huptas C."/>
            <person name="Sandra B."/>
            <person name="Igor L."/>
            <person name="Joachim S."/>
            <person name="Siegfried S."/>
            <person name="Mareike W."/>
            <person name="Peter K."/>
        </authorList>
    </citation>
    <scope>NUCLEOTIDE SEQUENCE [LARGE SCALE GENOMIC DNA]</scope>
    <source>
        <strain evidence="7 8">4284/11</strain>
    </source>
</reference>
<dbReference type="InterPro" id="IPR042177">
    <property type="entry name" value="Cell/Rod_1"/>
</dbReference>
<dbReference type="NCBIfam" id="TIGR00219">
    <property type="entry name" value="mreC"/>
    <property type="match status" value="1"/>
</dbReference>
<comment type="similarity">
    <text evidence="1">Belongs to the MreC family.</text>
</comment>
<comment type="caution">
    <text evidence="7">The sequence shown here is derived from an EMBL/GenBank/DDBJ whole genome shotgun (WGS) entry which is preliminary data.</text>
</comment>
<name>A0A3M2HNT0_9GAMM</name>
<feature type="domain" description="Rod shape-determining protein MreC beta-barrel core" evidence="6">
    <location>
        <begin position="144"/>
        <end position="287"/>
    </location>
</feature>
<dbReference type="AlphaFoldDB" id="A0A3M2HNT0"/>
<dbReference type="PANTHER" id="PTHR34138:SF1">
    <property type="entry name" value="CELL SHAPE-DETERMINING PROTEIN MREC"/>
    <property type="match status" value="1"/>
</dbReference>
<dbReference type="EMBL" id="RFLY01000022">
    <property type="protein sequence ID" value="RMH87907.1"/>
    <property type="molecule type" value="Genomic_DNA"/>
</dbReference>
<dbReference type="Proteomes" id="UP000275012">
    <property type="component" value="Unassembled WGS sequence"/>
</dbReference>
<feature type="compositionally biased region" description="Pro residues" evidence="5">
    <location>
        <begin position="1"/>
        <end position="10"/>
    </location>
</feature>
<evidence type="ECO:0000313" key="8">
    <source>
        <dbReference type="Proteomes" id="UP000275012"/>
    </source>
</evidence>
<dbReference type="GO" id="GO:0005886">
    <property type="term" value="C:plasma membrane"/>
    <property type="evidence" value="ECO:0007669"/>
    <property type="project" value="TreeGrafter"/>
</dbReference>
<feature type="compositionally biased region" description="Low complexity" evidence="5">
    <location>
        <begin position="332"/>
        <end position="346"/>
    </location>
</feature>
<dbReference type="InterPro" id="IPR055342">
    <property type="entry name" value="MreC_beta-barrel_core"/>
</dbReference>
<evidence type="ECO:0000256" key="4">
    <source>
        <dbReference type="ARBA" id="ARBA00032089"/>
    </source>
</evidence>
<dbReference type="InterPro" id="IPR007221">
    <property type="entry name" value="MreC"/>
</dbReference>
<gene>
    <name evidence="7" type="primary">mreC</name>
    <name evidence="7" type="ORF">EBB59_12260</name>
</gene>
<dbReference type="PANTHER" id="PTHR34138">
    <property type="entry name" value="CELL SHAPE-DETERMINING PROTEIN MREC"/>
    <property type="match status" value="1"/>
</dbReference>
<dbReference type="RefSeq" id="WP_122102441.1">
    <property type="nucleotide sequence ID" value="NZ_RFLY01000022.1"/>
</dbReference>
<keyword evidence="3" id="KW-0133">Cell shape</keyword>
<evidence type="ECO:0000256" key="5">
    <source>
        <dbReference type="SAM" id="MobiDB-lite"/>
    </source>
</evidence>
<dbReference type="GO" id="GO:0008360">
    <property type="term" value="P:regulation of cell shape"/>
    <property type="evidence" value="ECO:0007669"/>
    <property type="project" value="UniProtKB-KW"/>
</dbReference>
<keyword evidence="8" id="KW-1185">Reference proteome</keyword>
<evidence type="ECO:0000256" key="3">
    <source>
        <dbReference type="ARBA" id="ARBA00022960"/>
    </source>
</evidence>
<accession>A0A3M2HNT0</accession>
<evidence type="ECO:0000259" key="6">
    <source>
        <dbReference type="Pfam" id="PF04085"/>
    </source>
</evidence>
<dbReference type="Gene3D" id="2.40.10.350">
    <property type="entry name" value="Rod shape-determining protein MreC, domain 2"/>
    <property type="match status" value="1"/>
</dbReference>
<dbReference type="Pfam" id="PF04085">
    <property type="entry name" value="MreC"/>
    <property type="match status" value="1"/>
</dbReference>